<evidence type="ECO:0000256" key="3">
    <source>
        <dbReference type="ARBA" id="ARBA00022679"/>
    </source>
</evidence>
<feature type="domain" description="Glycosyl transferase family 1" evidence="4">
    <location>
        <begin position="221"/>
        <end position="385"/>
    </location>
</feature>
<dbReference type="PANTHER" id="PTHR12526">
    <property type="entry name" value="GLYCOSYLTRANSFERASE"/>
    <property type="match status" value="1"/>
</dbReference>
<dbReference type="RefSeq" id="WP_025731152.1">
    <property type="nucleotide sequence ID" value="NZ_JAAIWK010000005.1"/>
</dbReference>
<organism evidence="5 6">
    <name type="scientific">Heyndrickxia ginsengihumi</name>
    <dbReference type="NCBI Taxonomy" id="363870"/>
    <lineage>
        <taxon>Bacteria</taxon>
        <taxon>Bacillati</taxon>
        <taxon>Bacillota</taxon>
        <taxon>Bacilli</taxon>
        <taxon>Bacillales</taxon>
        <taxon>Bacillaceae</taxon>
        <taxon>Heyndrickxia</taxon>
    </lineage>
</organism>
<dbReference type="InterPro" id="IPR001296">
    <property type="entry name" value="Glyco_trans_1"/>
</dbReference>
<reference evidence="5 6" key="1">
    <citation type="submission" date="2020-02" db="EMBL/GenBank/DDBJ databases">
        <authorList>
            <person name="Feng H."/>
        </authorList>
    </citation>
    <scope>NUCLEOTIDE SEQUENCE [LARGE SCALE GENOMIC DNA]</scope>
    <source>
        <strain evidence="5 6">Gsoil 114</strain>
    </source>
</reference>
<evidence type="ECO:0000313" key="6">
    <source>
        <dbReference type="Proteomes" id="UP000476934"/>
    </source>
</evidence>
<dbReference type="SUPFAM" id="SSF53756">
    <property type="entry name" value="UDP-Glycosyltransferase/glycogen phosphorylase"/>
    <property type="match status" value="1"/>
</dbReference>
<keyword evidence="2" id="KW-0328">Glycosyltransferase</keyword>
<proteinExistence type="inferred from homology"/>
<evidence type="ECO:0000256" key="2">
    <source>
        <dbReference type="ARBA" id="ARBA00022676"/>
    </source>
</evidence>
<dbReference type="Proteomes" id="UP000476934">
    <property type="component" value="Unassembled WGS sequence"/>
</dbReference>
<protein>
    <submittedName>
        <fullName evidence="5">Colanic acid biosynthesis glycosyltransferase WcaL</fullName>
    </submittedName>
</protein>
<evidence type="ECO:0000259" key="4">
    <source>
        <dbReference type="Pfam" id="PF00534"/>
    </source>
</evidence>
<name>A0A6M0P3Z3_9BACI</name>
<accession>A0A6M0P3Z3</accession>
<dbReference type="PANTHER" id="PTHR12526:SF640">
    <property type="entry name" value="COLANIC ACID BIOSYNTHESIS GLYCOSYLTRANSFERASE WCAL-RELATED"/>
    <property type="match status" value="1"/>
</dbReference>
<gene>
    <name evidence="5" type="ORF">G4D61_05495</name>
</gene>
<dbReference type="AlphaFoldDB" id="A0A6M0P3Z3"/>
<dbReference type="GO" id="GO:0016757">
    <property type="term" value="F:glycosyltransferase activity"/>
    <property type="evidence" value="ECO:0007669"/>
    <property type="project" value="UniProtKB-KW"/>
</dbReference>
<keyword evidence="6" id="KW-1185">Reference proteome</keyword>
<evidence type="ECO:0000256" key="1">
    <source>
        <dbReference type="ARBA" id="ARBA00009481"/>
    </source>
</evidence>
<dbReference type="Pfam" id="PF00534">
    <property type="entry name" value="Glycos_transf_1"/>
    <property type="match status" value="1"/>
</dbReference>
<dbReference type="EMBL" id="JAAIWK010000005">
    <property type="protein sequence ID" value="NEY19422.1"/>
    <property type="molecule type" value="Genomic_DNA"/>
</dbReference>
<comment type="similarity">
    <text evidence="1">Belongs to the glycosyltransferase group 1 family. Glycosyltransferase 4 subfamily.</text>
</comment>
<dbReference type="Gene3D" id="3.40.50.2000">
    <property type="entry name" value="Glycogen Phosphorylase B"/>
    <property type="match status" value="2"/>
</dbReference>
<comment type="caution">
    <text evidence="5">The sequence shown here is derived from an EMBL/GenBank/DDBJ whole genome shotgun (WGS) entry which is preliminary data.</text>
</comment>
<reference evidence="5 6" key="2">
    <citation type="submission" date="2020-03" db="EMBL/GenBank/DDBJ databases">
        <title>Bacillus aquiflavi sp. nov., isolated from yellow water of strong flavor Chinese baijiu in Yibin region of China.</title>
        <authorList>
            <person name="Xie J."/>
        </authorList>
    </citation>
    <scope>NUCLEOTIDE SEQUENCE [LARGE SCALE GENOMIC DNA]</scope>
    <source>
        <strain evidence="5 6">Gsoil 114</strain>
    </source>
</reference>
<evidence type="ECO:0000313" key="5">
    <source>
        <dbReference type="EMBL" id="NEY19422.1"/>
    </source>
</evidence>
<keyword evidence="3 5" id="KW-0808">Transferase</keyword>
<sequence length="410" mass="47193">MKILFFVGEFPKLSQTFILNQMTGLIDAGHDVWILAKKAESNGKVHDDVLKYHLMDKVIYYDQNGRDSKLSKGWGLSKGLCRHYIHKLLKKNYIRNVHLKDLLKYPNLILLIQTLRKLDLTDVDIVHAHFGPNGLLAQKLMQLGLLHGKLYTTFHGYDMLRYVKKHGDSVYEELFQSKHTQLPISEYWKNRCEQLGAKSKHTIVHHMGIDVGKFEYCPAVQEKEIRVLSVARFVEKKGIEYGISAVSQLIDQGYSIQYSIVGGGPLEEKLRTMIQEKHLEKHIHMLGWKTQNELIDIMKKAHIILLPSVTSQDGDMEGIPVLLMEAMAMGKIVVSTYHSGIPELIRHNDNGFLVEERDVEGLVRTLQIVITTPENWQRITENARKTVLEDFNIERLNNQLIDLFKGNYSK</sequence>